<dbReference type="EMBL" id="CAJHNH020000206">
    <property type="protein sequence ID" value="CAG5116070.1"/>
    <property type="molecule type" value="Genomic_DNA"/>
</dbReference>
<dbReference type="CDD" id="cd12934">
    <property type="entry name" value="LEM"/>
    <property type="match status" value="1"/>
</dbReference>
<feature type="non-terminal residue" evidence="2">
    <location>
        <position position="1"/>
    </location>
</feature>
<dbReference type="Pfam" id="PF03020">
    <property type="entry name" value="LEM"/>
    <property type="match status" value="1"/>
</dbReference>
<name>A0A8S3YLU0_9EUPU</name>
<proteinExistence type="predicted"/>
<dbReference type="AlphaFoldDB" id="A0A8S3YLU0"/>
<accession>A0A8S3YLU0</accession>
<evidence type="ECO:0000313" key="3">
    <source>
        <dbReference type="Proteomes" id="UP000678393"/>
    </source>
</evidence>
<dbReference type="SMART" id="SM00540">
    <property type="entry name" value="LEM"/>
    <property type="match status" value="1"/>
</dbReference>
<dbReference type="PROSITE" id="PS50954">
    <property type="entry name" value="LEM"/>
    <property type="match status" value="1"/>
</dbReference>
<feature type="domain" description="LEM" evidence="1">
    <location>
        <begin position="1"/>
        <end position="45"/>
    </location>
</feature>
<evidence type="ECO:0000313" key="2">
    <source>
        <dbReference type="EMBL" id="CAG5116070.1"/>
    </source>
</evidence>
<reference evidence="2" key="1">
    <citation type="submission" date="2021-04" db="EMBL/GenBank/DDBJ databases">
        <authorList>
            <consortium name="Molecular Ecology Group"/>
        </authorList>
    </citation>
    <scope>NUCLEOTIDE SEQUENCE</scope>
</reference>
<dbReference type="PANTHER" id="PTHR12019:SF9">
    <property type="entry name" value="THYMOPOIETIN"/>
    <property type="match status" value="1"/>
</dbReference>
<dbReference type="InterPro" id="IPR003887">
    <property type="entry name" value="LEM_dom"/>
</dbReference>
<dbReference type="Gene3D" id="1.10.720.40">
    <property type="match status" value="1"/>
</dbReference>
<dbReference type="OrthoDB" id="6363067at2759"/>
<comment type="caution">
    <text evidence="2">The sequence shown here is derived from an EMBL/GenBank/DDBJ whole genome shotgun (WGS) entry which is preliminary data.</text>
</comment>
<organism evidence="2 3">
    <name type="scientific">Candidula unifasciata</name>
    <dbReference type="NCBI Taxonomy" id="100452"/>
    <lineage>
        <taxon>Eukaryota</taxon>
        <taxon>Metazoa</taxon>
        <taxon>Spiralia</taxon>
        <taxon>Lophotrochozoa</taxon>
        <taxon>Mollusca</taxon>
        <taxon>Gastropoda</taxon>
        <taxon>Heterobranchia</taxon>
        <taxon>Euthyneura</taxon>
        <taxon>Panpulmonata</taxon>
        <taxon>Eupulmonata</taxon>
        <taxon>Stylommatophora</taxon>
        <taxon>Helicina</taxon>
        <taxon>Helicoidea</taxon>
        <taxon>Geomitridae</taxon>
        <taxon>Candidula</taxon>
    </lineage>
</organism>
<keyword evidence="3" id="KW-1185">Reference proteome</keyword>
<dbReference type="PANTHER" id="PTHR12019">
    <property type="entry name" value="LAMINA-ASSOCIATED POLYPEPTIDE THYMOPOIETIN"/>
    <property type="match status" value="1"/>
</dbReference>
<evidence type="ECO:0000259" key="1">
    <source>
        <dbReference type="PROSITE" id="PS50954"/>
    </source>
</evidence>
<protein>
    <recommendedName>
        <fullName evidence="1">LEM domain-containing protein</fullName>
    </recommendedName>
</protein>
<dbReference type="InterPro" id="IPR011015">
    <property type="entry name" value="LEM/LEM-like_dom_sf"/>
</dbReference>
<dbReference type="SUPFAM" id="SSF63451">
    <property type="entry name" value="LEM domain"/>
    <property type="match status" value="1"/>
</dbReference>
<sequence length="62" mass="6920">MADLNELSDAELSEMLKTYGVNVGPINEATRRTYERRLAKLQAEEPAPVSQVVNNVDQSIDE</sequence>
<dbReference type="Proteomes" id="UP000678393">
    <property type="component" value="Unassembled WGS sequence"/>
</dbReference>
<gene>
    <name evidence="2" type="ORF">CUNI_LOCUS1628</name>
</gene>
<dbReference type="InterPro" id="IPR051656">
    <property type="entry name" value="LEM_domain"/>
</dbReference>
<dbReference type="FunFam" id="1.10.720.40:FF:000001">
    <property type="entry name" value="LEM domain containing 2, isoform CRA_a"/>
    <property type="match status" value="1"/>
</dbReference>